<proteinExistence type="predicted"/>
<evidence type="ECO:0000256" key="1">
    <source>
        <dbReference type="SAM" id="MobiDB-lite"/>
    </source>
</evidence>
<sequence length="198" mass="21152">SPSPTTSSSTSSMTTSKNSTHINTFHTSNSSEIYATSTITIESTASTSITTFLNISTSPVMSTPVSTSKSTGNNTLILGGAISSFTVLFLLLVVTIVIVSVFVCRRSWKTTNTNHTISASKCAAEKITDQQSRDAKVDNTLSYISTNPAYGVIGGKSSCNTDVSINPAYGMVTGRRYESIAEFAYDEPRTMNHTEVQD</sequence>
<feature type="transmembrane region" description="Helical" evidence="2">
    <location>
        <begin position="76"/>
        <end position="104"/>
    </location>
</feature>
<evidence type="ECO:0000313" key="3">
    <source>
        <dbReference type="EnsemblMetazoa" id="Aqu2.1.33007_001"/>
    </source>
</evidence>
<protein>
    <submittedName>
        <fullName evidence="3">Uncharacterized protein</fullName>
    </submittedName>
</protein>
<dbReference type="InParanoid" id="A0A1X7V086"/>
<feature type="compositionally biased region" description="Low complexity" evidence="1">
    <location>
        <begin position="1"/>
        <end position="20"/>
    </location>
</feature>
<organism evidence="3">
    <name type="scientific">Amphimedon queenslandica</name>
    <name type="common">Sponge</name>
    <dbReference type="NCBI Taxonomy" id="400682"/>
    <lineage>
        <taxon>Eukaryota</taxon>
        <taxon>Metazoa</taxon>
        <taxon>Porifera</taxon>
        <taxon>Demospongiae</taxon>
        <taxon>Heteroscleromorpha</taxon>
        <taxon>Haplosclerida</taxon>
        <taxon>Niphatidae</taxon>
        <taxon>Amphimedon</taxon>
    </lineage>
</organism>
<keyword evidence="2" id="KW-0472">Membrane</keyword>
<feature type="region of interest" description="Disordered" evidence="1">
    <location>
        <begin position="1"/>
        <end position="23"/>
    </location>
</feature>
<reference evidence="3" key="1">
    <citation type="submission" date="2017-05" db="UniProtKB">
        <authorList>
            <consortium name="EnsemblMetazoa"/>
        </authorList>
    </citation>
    <scope>IDENTIFICATION</scope>
</reference>
<accession>A0A1X7V086</accession>
<name>A0A1X7V086_AMPQE</name>
<dbReference type="EnsemblMetazoa" id="Aqu2.1.33007_001">
    <property type="protein sequence ID" value="Aqu2.1.33007_001"/>
    <property type="gene ID" value="Aqu2.1.33007"/>
</dbReference>
<dbReference type="AlphaFoldDB" id="A0A1X7V086"/>
<evidence type="ECO:0000256" key="2">
    <source>
        <dbReference type="SAM" id="Phobius"/>
    </source>
</evidence>
<keyword evidence="2" id="KW-1133">Transmembrane helix</keyword>
<keyword evidence="2" id="KW-0812">Transmembrane</keyword>